<keyword evidence="3" id="KW-1185">Reference proteome</keyword>
<reference evidence="2 3" key="1">
    <citation type="submission" date="2019-06" db="EMBL/GenBank/DDBJ databases">
        <title>Draft genome sequence of the filamentous fungus Phialemoniopsis curvata isolated from diesel fuel.</title>
        <authorList>
            <person name="Varaljay V.A."/>
            <person name="Lyon W.J."/>
            <person name="Crouch A.L."/>
            <person name="Drake C.E."/>
            <person name="Hollomon J.M."/>
            <person name="Nadeau L.J."/>
            <person name="Nunn H.S."/>
            <person name="Stevenson B.S."/>
            <person name="Bojanowski C.L."/>
            <person name="Crookes-Goodson W.J."/>
        </authorList>
    </citation>
    <scope>NUCLEOTIDE SEQUENCE [LARGE SCALE GENOMIC DNA]</scope>
    <source>
        <strain evidence="2 3">D216</strain>
    </source>
</reference>
<dbReference type="Proteomes" id="UP000319257">
    <property type="component" value="Unassembled WGS sequence"/>
</dbReference>
<dbReference type="EMBL" id="SKBQ01000100">
    <property type="protein sequence ID" value="TPX19131.1"/>
    <property type="molecule type" value="Genomic_DNA"/>
</dbReference>
<dbReference type="AlphaFoldDB" id="A0A507BP81"/>
<name>A0A507BP81_9PEZI</name>
<organism evidence="2 3">
    <name type="scientific">Thyridium curvatum</name>
    <dbReference type="NCBI Taxonomy" id="1093900"/>
    <lineage>
        <taxon>Eukaryota</taxon>
        <taxon>Fungi</taxon>
        <taxon>Dikarya</taxon>
        <taxon>Ascomycota</taxon>
        <taxon>Pezizomycotina</taxon>
        <taxon>Sordariomycetes</taxon>
        <taxon>Sordariomycetidae</taxon>
        <taxon>Thyridiales</taxon>
        <taxon>Thyridiaceae</taxon>
        <taxon>Thyridium</taxon>
    </lineage>
</organism>
<accession>A0A507BP81</accession>
<feature type="signal peptide" evidence="1">
    <location>
        <begin position="1"/>
        <end position="20"/>
    </location>
</feature>
<keyword evidence="1" id="KW-0732">Signal</keyword>
<feature type="chain" id="PRO_5021206057" evidence="1">
    <location>
        <begin position="21"/>
        <end position="135"/>
    </location>
</feature>
<dbReference type="RefSeq" id="XP_031000842.1">
    <property type="nucleotide sequence ID" value="XM_031133908.1"/>
</dbReference>
<evidence type="ECO:0000313" key="2">
    <source>
        <dbReference type="EMBL" id="TPX19131.1"/>
    </source>
</evidence>
<sequence length="135" mass="14575">MHTSVISNLIVALAALEVSAAPAQPKPREGGVVEVYSPATELPYGPTAFRKIDASELVADEATGQLYAPVFYAIGSSQKKRIRRRAAQPVEDQATTGQLYSPAIYVLESTQGNRETPSVYKPDLFKKVQRAAPEA</sequence>
<gene>
    <name evidence="2" type="ORF">E0L32_011204</name>
</gene>
<protein>
    <submittedName>
        <fullName evidence="2">Uncharacterized protein</fullName>
    </submittedName>
</protein>
<evidence type="ECO:0000313" key="3">
    <source>
        <dbReference type="Proteomes" id="UP000319257"/>
    </source>
</evidence>
<proteinExistence type="predicted"/>
<dbReference type="InParanoid" id="A0A507BP81"/>
<dbReference type="GeneID" id="41978651"/>
<evidence type="ECO:0000256" key="1">
    <source>
        <dbReference type="SAM" id="SignalP"/>
    </source>
</evidence>
<comment type="caution">
    <text evidence="2">The sequence shown here is derived from an EMBL/GenBank/DDBJ whole genome shotgun (WGS) entry which is preliminary data.</text>
</comment>